<dbReference type="Gene3D" id="3.90.1150.10">
    <property type="entry name" value="Aspartate Aminotransferase, domain 1"/>
    <property type="match status" value="1"/>
</dbReference>
<dbReference type="InterPro" id="IPR019798">
    <property type="entry name" value="Ser_HO-MeTrfase_PLP_BS"/>
</dbReference>
<dbReference type="Proteomes" id="UP000177575">
    <property type="component" value="Unassembled WGS sequence"/>
</dbReference>
<dbReference type="UniPathway" id="UPA00288">
    <property type="reaction ID" value="UER01023"/>
</dbReference>
<comment type="caution">
    <text evidence="12">The sequence shown here is derived from an EMBL/GenBank/DDBJ whole genome shotgun (WGS) entry which is preliminary data.</text>
</comment>
<dbReference type="AlphaFoldDB" id="A0A1G2Q6L5"/>
<dbReference type="InterPro" id="IPR015421">
    <property type="entry name" value="PyrdxlP-dep_Trfase_major"/>
</dbReference>
<dbReference type="PIRSF" id="PIRSF000412">
    <property type="entry name" value="SHMT"/>
    <property type="match status" value="1"/>
</dbReference>
<dbReference type="GO" id="GO:0032259">
    <property type="term" value="P:methylation"/>
    <property type="evidence" value="ECO:0007669"/>
    <property type="project" value="UniProtKB-KW"/>
</dbReference>
<dbReference type="InterPro" id="IPR049943">
    <property type="entry name" value="Ser_HO-MeTrfase-like"/>
</dbReference>
<keyword evidence="5 9" id="KW-0963">Cytoplasm</keyword>
<dbReference type="HAMAP" id="MF_00051">
    <property type="entry name" value="SHMT"/>
    <property type="match status" value="1"/>
</dbReference>
<evidence type="ECO:0000256" key="5">
    <source>
        <dbReference type="ARBA" id="ARBA00022490"/>
    </source>
</evidence>
<dbReference type="GO" id="GO:0030170">
    <property type="term" value="F:pyridoxal phosphate binding"/>
    <property type="evidence" value="ECO:0007669"/>
    <property type="project" value="UniProtKB-UniRule"/>
</dbReference>
<dbReference type="SUPFAM" id="SSF53383">
    <property type="entry name" value="PLP-dependent transferases"/>
    <property type="match status" value="1"/>
</dbReference>
<dbReference type="Gene3D" id="3.40.640.10">
    <property type="entry name" value="Type I PLP-dependent aspartate aminotransferase-like (Major domain)"/>
    <property type="match status" value="1"/>
</dbReference>
<comment type="cofactor">
    <cofactor evidence="1 9 10">
        <name>pyridoxal 5'-phosphate</name>
        <dbReference type="ChEBI" id="CHEBI:597326"/>
    </cofactor>
</comment>
<evidence type="ECO:0000256" key="6">
    <source>
        <dbReference type="ARBA" id="ARBA00022563"/>
    </source>
</evidence>
<dbReference type="EC" id="2.1.2.1" evidence="9"/>
<keyword evidence="6 9" id="KW-0554">One-carbon metabolism</keyword>
<keyword evidence="9" id="KW-0028">Amino-acid biosynthesis</keyword>
<dbReference type="CDD" id="cd00378">
    <property type="entry name" value="SHMT"/>
    <property type="match status" value="1"/>
</dbReference>
<gene>
    <name evidence="9" type="primary">glyA</name>
    <name evidence="12" type="ORF">A2388_02570</name>
</gene>
<feature type="site" description="Plays an important role in substrate specificity" evidence="9">
    <location>
        <position position="226"/>
    </location>
</feature>
<evidence type="ECO:0000256" key="3">
    <source>
        <dbReference type="ARBA" id="ARBA00006376"/>
    </source>
</evidence>
<evidence type="ECO:0000313" key="12">
    <source>
        <dbReference type="EMBL" id="OHA55531.1"/>
    </source>
</evidence>
<protein>
    <recommendedName>
        <fullName evidence="9">Serine hydroxymethyltransferase</fullName>
        <shortName evidence="9">SHMT</shortName>
        <shortName evidence="9">Serine methylase</shortName>
        <ecNumber evidence="9">2.1.2.1</ecNumber>
    </recommendedName>
</protein>
<dbReference type="GO" id="GO:0005829">
    <property type="term" value="C:cytosol"/>
    <property type="evidence" value="ECO:0007669"/>
    <property type="project" value="TreeGrafter"/>
</dbReference>
<dbReference type="PROSITE" id="PS00096">
    <property type="entry name" value="SHMT"/>
    <property type="match status" value="1"/>
</dbReference>
<comment type="catalytic activity">
    <reaction evidence="9">
        <text>(6R)-5,10-methylene-5,6,7,8-tetrahydrofolate + glycine + H2O = (6S)-5,6,7,8-tetrahydrofolate + L-serine</text>
        <dbReference type="Rhea" id="RHEA:15481"/>
        <dbReference type="ChEBI" id="CHEBI:15377"/>
        <dbReference type="ChEBI" id="CHEBI:15636"/>
        <dbReference type="ChEBI" id="CHEBI:33384"/>
        <dbReference type="ChEBI" id="CHEBI:57305"/>
        <dbReference type="ChEBI" id="CHEBI:57453"/>
        <dbReference type="EC" id="2.1.2.1"/>
    </reaction>
</comment>
<comment type="pathway">
    <text evidence="9">Amino-acid biosynthesis; glycine biosynthesis; glycine from L-serine: step 1/1.</text>
</comment>
<keyword evidence="7 9" id="KW-0808">Transferase</keyword>
<dbReference type="GO" id="GO:0019264">
    <property type="term" value="P:glycine biosynthetic process from serine"/>
    <property type="evidence" value="ECO:0007669"/>
    <property type="project" value="UniProtKB-UniRule"/>
</dbReference>
<dbReference type="Pfam" id="PF00464">
    <property type="entry name" value="SHMT"/>
    <property type="match status" value="1"/>
</dbReference>
<dbReference type="GO" id="GO:0008168">
    <property type="term" value="F:methyltransferase activity"/>
    <property type="evidence" value="ECO:0007669"/>
    <property type="project" value="UniProtKB-KW"/>
</dbReference>
<sequence>MSQPLSQLDPEINGLIAEELERQRQGLEMIPSENFTSPAVMAALGSILTNKYSEGYPGKRYYGGNKYIDAIENIARERARKLFGVEHANVQPYSGSPANQAVMFALLKPGDTILGMELAQGGHLTHGYKLSFSGRYYRAVNYGVDKKTHLLDYEAIRKIAIQEKPKLIVCGATAYPRLIDFAAFRKIADEAQAYLLADISHIAGLVIAGVHPSPVPYADVITTTTHKTLRGPRGAMILVPKIADRWHDIHHATSKKNLAEMIDSAIIPGLQGGPHNHQTAAIAVALKEAATPQFADYGKAVVANAQALATALTERGLALSTGGTDNHLILIDLAPQGITGKEAENVLDSIDITVNKNLVPYDPKPPLDPSGIRLGTPALTSRGFTTEDMSQVGNIIADVLLQPKNEEVLASARVQVKKLTQQHPLYPEL</sequence>
<keyword evidence="12" id="KW-0489">Methyltransferase</keyword>
<comment type="subcellular location">
    <subcellularLocation>
        <location evidence="2 9">Cytoplasm</location>
    </subcellularLocation>
</comment>
<feature type="modified residue" description="N6-(pyridoxal phosphate)lysine" evidence="9 10">
    <location>
        <position position="227"/>
    </location>
</feature>
<dbReference type="UniPathway" id="UPA00193"/>
<dbReference type="GO" id="GO:0004372">
    <property type="term" value="F:glycine hydroxymethyltransferase activity"/>
    <property type="evidence" value="ECO:0007669"/>
    <property type="project" value="UniProtKB-UniRule"/>
</dbReference>
<comment type="subunit">
    <text evidence="4 9">Homodimer.</text>
</comment>
<accession>A0A1G2Q6L5</accession>
<dbReference type="GO" id="GO:0035999">
    <property type="term" value="P:tetrahydrofolate interconversion"/>
    <property type="evidence" value="ECO:0007669"/>
    <property type="project" value="UniProtKB-UniRule"/>
</dbReference>
<dbReference type="PANTHER" id="PTHR11680:SF35">
    <property type="entry name" value="SERINE HYDROXYMETHYLTRANSFERASE 1"/>
    <property type="match status" value="1"/>
</dbReference>
<reference evidence="12 13" key="1">
    <citation type="journal article" date="2016" name="Nat. Commun.">
        <title>Thousands of microbial genomes shed light on interconnected biogeochemical processes in an aquifer system.</title>
        <authorList>
            <person name="Anantharaman K."/>
            <person name="Brown C.T."/>
            <person name="Hug L.A."/>
            <person name="Sharon I."/>
            <person name="Castelle C.J."/>
            <person name="Probst A.J."/>
            <person name="Thomas B.C."/>
            <person name="Singh A."/>
            <person name="Wilkins M.J."/>
            <person name="Karaoz U."/>
            <person name="Brodie E.L."/>
            <person name="Williams K.H."/>
            <person name="Hubbard S.S."/>
            <person name="Banfield J.F."/>
        </authorList>
    </citation>
    <scope>NUCLEOTIDE SEQUENCE [LARGE SCALE GENOMIC DNA]</scope>
</reference>
<feature type="binding site" evidence="9">
    <location>
        <begin position="122"/>
        <end position="124"/>
    </location>
    <ligand>
        <name>(6S)-5,6,7,8-tetrahydrofolate</name>
        <dbReference type="ChEBI" id="CHEBI:57453"/>
    </ligand>
</feature>
<dbReference type="InterPro" id="IPR015424">
    <property type="entry name" value="PyrdxlP-dep_Trfase"/>
</dbReference>
<evidence type="ECO:0000256" key="7">
    <source>
        <dbReference type="ARBA" id="ARBA00022679"/>
    </source>
</evidence>
<evidence type="ECO:0000256" key="2">
    <source>
        <dbReference type="ARBA" id="ARBA00004496"/>
    </source>
</evidence>
<evidence type="ECO:0000256" key="4">
    <source>
        <dbReference type="ARBA" id="ARBA00011738"/>
    </source>
</evidence>
<dbReference type="EMBL" id="MHTC01000013">
    <property type="protein sequence ID" value="OHA55531.1"/>
    <property type="molecule type" value="Genomic_DNA"/>
</dbReference>
<evidence type="ECO:0000256" key="8">
    <source>
        <dbReference type="ARBA" id="ARBA00022898"/>
    </source>
</evidence>
<dbReference type="InterPro" id="IPR015422">
    <property type="entry name" value="PyrdxlP-dep_Trfase_small"/>
</dbReference>
<organism evidence="12 13">
    <name type="scientific">Candidatus Veblenbacteria bacterium RIFOXYB1_FULL_43_13</name>
    <dbReference type="NCBI Taxonomy" id="1802426"/>
    <lineage>
        <taxon>Bacteria</taxon>
        <taxon>Candidatus Vebleniibacteriota</taxon>
    </lineage>
</organism>
<feature type="binding site" evidence="9">
    <location>
        <position position="118"/>
    </location>
    <ligand>
        <name>(6S)-5,6,7,8-tetrahydrofolate</name>
        <dbReference type="ChEBI" id="CHEBI:57453"/>
    </ligand>
</feature>
<keyword evidence="8 9" id="KW-0663">Pyridoxal phosphate</keyword>
<evidence type="ECO:0000313" key="13">
    <source>
        <dbReference type="Proteomes" id="UP000177575"/>
    </source>
</evidence>
<proteinExistence type="inferred from homology"/>
<comment type="pathway">
    <text evidence="9">One-carbon metabolism; tetrahydrofolate interconversion.</text>
</comment>
<dbReference type="FunFam" id="3.40.640.10:FF:000001">
    <property type="entry name" value="Serine hydroxymethyltransferase"/>
    <property type="match status" value="1"/>
</dbReference>
<feature type="domain" description="Serine hydroxymethyltransferase-like" evidence="11">
    <location>
        <begin position="5"/>
        <end position="396"/>
    </location>
</feature>
<comment type="function">
    <text evidence="9">Catalyzes the reversible interconversion of serine and glycine with tetrahydrofolate (THF) serving as the one-carbon carrier. This reaction serves as the major source of one-carbon groups required for the biosynthesis of purines, thymidylate, methionine, and other important biomolecules. Also exhibits THF-independent aldolase activity toward beta-hydroxyamino acids, producing glycine and aldehydes, via a retro-aldol mechanism.</text>
</comment>
<evidence type="ECO:0000256" key="1">
    <source>
        <dbReference type="ARBA" id="ARBA00001933"/>
    </source>
</evidence>
<comment type="caution">
    <text evidence="9">Lacks conserved residue(s) required for the propagation of feature annotation.</text>
</comment>
<dbReference type="InterPro" id="IPR001085">
    <property type="entry name" value="Ser_HO-MeTrfase"/>
</dbReference>
<dbReference type="NCBIfam" id="NF000586">
    <property type="entry name" value="PRK00011.1"/>
    <property type="match status" value="1"/>
</dbReference>
<name>A0A1G2Q6L5_9BACT</name>
<dbReference type="InterPro" id="IPR039429">
    <property type="entry name" value="SHMT-like_dom"/>
</dbReference>
<dbReference type="PANTHER" id="PTHR11680">
    <property type="entry name" value="SERINE HYDROXYMETHYLTRANSFERASE"/>
    <property type="match status" value="1"/>
</dbReference>
<evidence type="ECO:0000256" key="10">
    <source>
        <dbReference type="PIRSR" id="PIRSR000412-50"/>
    </source>
</evidence>
<comment type="similarity">
    <text evidence="3 9">Belongs to the SHMT family.</text>
</comment>
<evidence type="ECO:0000256" key="9">
    <source>
        <dbReference type="HAMAP-Rule" id="MF_00051"/>
    </source>
</evidence>
<evidence type="ECO:0000259" key="11">
    <source>
        <dbReference type="Pfam" id="PF00464"/>
    </source>
</evidence>